<dbReference type="GO" id="GO:0016740">
    <property type="term" value="F:transferase activity"/>
    <property type="evidence" value="ECO:0007669"/>
    <property type="project" value="UniProtKB-KW"/>
</dbReference>
<comment type="function">
    <text evidence="2">Allows the formation of correctly charged Asn-tRNA(Asn) or Gln-tRNA(Gln) through the transamidation of misacylated Asp-tRNA(Asn) or Glu-tRNA(Gln) in organisms which lack either or both of asparaginyl-tRNA or glutaminyl-tRNA synthetases. The reaction takes place in the presence of glutamine and ATP through an activated phospho-Asp-tRNA(Asn) or phospho-Glu-tRNA(Gln).</text>
</comment>
<keyword evidence="2" id="KW-0436">Ligase</keyword>
<reference evidence="4" key="1">
    <citation type="submission" date="2017-11" db="EMBL/GenBank/DDBJ databases">
        <authorList>
            <person name="Watanabe M."/>
            <person name="Kojima H."/>
        </authorList>
    </citation>
    <scope>NUCLEOTIDE SEQUENCE [LARGE SCALE GENOMIC DNA]</scope>
    <source>
        <strain evidence="4">Tokyo 01</strain>
    </source>
</reference>
<keyword evidence="1 2" id="KW-0067">ATP-binding</keyword>
<dbReference type="InterPro" id="IPR036113">
    <property type="entry name" value="Asp/Glu-ADT_sf_sub_c"/>
</dbReference>
<dbReference type="Proteomes" id="UP000288096">
    <property type="component" value="Unassembled WGS sequence"/>
</dbReference>
<comment type="similarity">
    <text evidence="2">Belongs to the GatC family.</text>
</comment>
<dbReference type="EMBL" id="BEXT01000001">
    <property type="protein sequence ID" value="GBC62877.1"/>
    <property type="molecule type" value="Genomic_DNA"/>
</dbReference>
<comment type="subunit">
    <text evidence="2">Heterotrimer of A, B and C subunits.</text>
</comment>
<dbReference type="Pfam" id="PF02686">
    <property type="entry name" value="GatC"/>
    <property type="match status" value="1"/>
</dbReference>
<evidence type="ECO:0000256" key="2">
    <source>
        <dbReference type="HAMAP-Rule" id="MF_00122"/>
    </source>
</evidence>
<dbReference type="HAMAP" id="MF_00122">
    <property type="entry name" value="GatC"/>
    <property type="match status" value="1"/>
</dbReference>
<proteinExistence type="inferred from homology"/>
<comment type="catalytic activity">
    <reaction evidence="2">
        <text>L-glutamyl-tRNA(Gln) + L-glutamine + ATP + H2O = L-glutaminyl-tRNA(Gln) + L-glutamate + ADP + phosphate + H(+)</text>
        <dbReference type="Rhea" id="RHEA:17521"/>
        <dbReference type="Rhea" id="RHEA-COMP:9681"/>
        <dbReference type="Rhea" id="RHEA-COMP:9684"/>
        <dbReference type="ChEBI" id="CHEBI:15377"/>
        <dbReference type="ChEBI" id="CHEBI:15378"/>
        <dbReference type="ChEBI" id="CHEBI:29985"/>
        <dbReference type="ChEBI" id="CHEBI:30616"/>
        <dbReference type="ChEBI" id="CHEBI:43474"/>
        <dbReference type="ChEBI" id="CHEBI:58359"/>
        <dbReference type="ChEBI" id="CHEBI:78520"/>
        <dbReference type="ChEBI" id="CHEBI:78521"/>
        <dbReference type="ChEBI" id="CHEBI:456216"/>
    </reaction>
</comment>
<dbReference type="OrthoDB" id="9813938at2"/>
<name>A0A401G101_9BACT</name>
<dbReference type="GO" id="GO:0050567">
    <property type="term" value="F:glutaminyl-tRNA synthase (glutamine-hydrolyzing) activity"/>
    <property type="evidence" value="ECO:0007669"/>
    <property type="project" value="UniProtKB-UniRule"/>
</dbReference>
<dbReference type="GO" id="GO:0070681">
    <property type="term" value="P:glutaminyl-tRNAGln biosynthesis via transamidation"/>
    <property type="evidence" value="ECO:0007669"/>
    <property type="project" value="TreeGrafter"/>
</dbReference>
<dbReference type="RefSeq" id="WP_124330015.1">
    <property type="nucleotide sequence ID" value="NZ_BEXT01000001.1"/>
</dbReference>
<dbReference type="AlphaFoldDB" id="A0A401G101"/>
<keyword evidence="3" id="KW-0808">Transferase</keyword>
<dbReference type="PANTHER" id="PTHR15004:SF0">
    <property type="entry name" value="GLUTAMYL-TRNA(GLN) AMIDOTRANSFERASE SUBUNIT C, MITOCHONDRIAL"/>
    <property type="match status" value="1"/>
</dbReference>
<dbReference type="PANTHER" id="PTHR15004">
    <property type="entry name" value="GLUTAMYL-TRNA(GLN) AMIDOTRANSFERASE SUBUNIT C, MITOCHONDRIAL"/>
    <property type="match status" value="1"/>
</dbReference>
<dbReference type="EC" id="6.3.5.-" evidence="2"/>
<evidence type="ECO:0000313" key="4">
    <source>
        <dbReference type="Proteomes" id="UP000288096"/>
    </source>
</evidence>
<accession>A0A401G101</accession>
<dbReference type="SUPFAM" id="SSF141000">
    <property type="entry name" value="Glu-tRNAGln amidotransferase C subunit"/>
    <property type="match status" value="1"/>
</dbReference>
<keyword evidence="2" id="KW-0547">Nucleotide-binding</keyword>
<reference evidence="4" key="2">
    <citation type="submission" date="2019-01" db="EMBL/GenBank/DDBJ databases">
        <title>Genome sequence of Desulfonema ishimotonii strain Tokyo 01.</title>
        <authorList>
            <person name="Fukui M."/>
        </authorList>
    </citation>
    <scope>NUCLEOTIDE SEQUENCE [LARGE SCALE GENOMIC DNA]</scope>
    <source>
        <strain evidence="4">Tokyo 01</strain>
    </source>
</reference>
<keyword evidence="2" id="KW-0648">Protein biosynthesis</keyword>
<dbReference type="NCBIfam" id="TIGR00135">
    <property type="entry name" value="gatC"/>
    <property type="match status" value="1"/>
</dbReference>
<dbReference type="GO" id="GO:0005524">
    <property type="term" value="F:ATP binding"/>
    <property type="evidence" value="ECO:0007669"/>
    <property type="project" value="UniProtKB-KW"/>
</dbReference>
<comment type="caution">
    <text evidence="3">The sequence shown here is derived from an EMBL/GenBank/DDBJ whole genome shotgun (WGS) entry which is preliminary data.</text>
</comment>
<evidence type="ECO:0000313" key="3">
    <source>
        <dbReference type="EMBL" id="GBC62877.1"/>
    </source>
</evidence>
<dbReference type="GO" id="GO:0006450">
    <property type="term" value="P:regulation of translational fidelity"/>
    <property type="evidence" value="ECO:0007669"/>
    <property type="project" value="InterPro"/>
</dbReference>
<protein>
    <recommendedName>
        <fullName evidence="2">Aspartyl/glutamyl-tRNA(Asn/Gln) amidotransferase subunit C</fullName>
        <shortName evidence="2">Asp/Glu-ADT subunit C</shortName>
        <ecNumber evidence="2">6.3.5.-</ecNumber>
    </recommendedName>
</protein>
<keyword evidence="4" id="KW-1185">Reference proteome</keyword>
<gene>
    <name evidence="2" type="primary">gatC</name>
    <name evidence="3" type="ORF">DENIS_3861</name>
</gene>
<dbReference type="InterPro" id="IPR003837">
    <property type="entry name" value="GatC"/>
</dbReference>
<dbReference type="GO" id="GO:0050566">
    <property type="term" value="F:asparaginyl-tRNA synthase (glutamine-hydrolyzing) activity"/>
    <property type="evidence" value="ECO:0007669"/>
    <property type="project" value="RHEA"/>
</dbReference>
<comment type="catalytic activity">
    <reaction evidence="2">
        <text>L-aspartyl-tRNA(Asn) + L-glutamine + ATP + H2O = L-asparaginyl-tRNA(Asn) + L-glutamate + ADP + phosphate + 2 H(+)</text>
        <dbReference type="Rhea" id="RHEA:14513"/>
        <dbReference type="Rhea" id="RHEA-COMP:9674"/>
        <dbReference type="Rhea" id="RHEA-COMP:9677"/>
        <dbReference type="ChEBI" id="CHEBI:15377"/>
        <dbReference type="ChEBI" id="CHEBI:15378"/>
        <dbReference type="ChEBI" id="CHEBI:29985"/>
        <dbReference type="ChEBI" id="CHEBI:30616"/>
        <dbReference type="ChEBI" id="CHEBI:43474"/>
        <dbReference type="ChEBI" id="CHEBI:58359"/>
        <dbReference type="ChEBI" id="CHEBI:78515"/>
        <dbReference type="ChEBI" id="CHEBI:78516"/>
        <dbReference type="ChEBI" id="CHEBI:456216"/>
    </reaction>
</comment>
<organism evidence="3 4">
    <name type="scientific">Desulfonema ishimotonii</name>
    <dbReference type="NCBI Taxonomy" id="45657"/>
    <lineage>
        <taxon>Bacteria</taxon>
        <taxon>Pseudomonadati</taxon>
        <taxon>Thermodesulfobacteriota</taxon>
        <taxon>Desulfobacteria</taxon>
        <taxon>Desulfobacterales</taxon>
        <taxon>Desulfococcaceae</taxon>
        <taxon>Desulfonema</taxon>
    </lineage>
</organism>
<evidence type="ECO:0000256" key="1">
    <source>
        <dbReference type="ARBA" id="ARBA00022840"/>
    </source>
</evidence>
<sequence>MKITRDEVLHVANLARLEMDDASVDRFSEQISTILEYMDTLNQVDTEGIRPTSHAIALTNAFREDEPTGHLDREAALANAPEKEDGTFIVPKIVG</sequence>
<dbReference type="Gene3D" id="1.10.20.60">
    <property type="entry name" value="Glu-tRNAGln amidotransferase C subunit, N-terminal domain"/>
    <property type="match status" value="1"/>
</dbReference>
<dbReference type="GO" id="GO:0006412">
    <property type="term" value="P:translation"/>
    <property type="evidence" value="ECO:0007669"/>
    <property type="project" value="UniProtKB-UniRule"/>
</dbReference>